<dbReference type="AlphaFoldDB" id="A0A077NTG2"/>
<sequence length="59" mass="6878">MKYHGINPITQPVLMMTITIRWAELFFIKTLAAALHPPFIHINNLPIINQKHNKDCQKI</sequence>
<protein>
    <submittedName>
        <fullName evidence="1">Uncharacterized protein</fullName>
    </submittedName>
</protein>
<comment type="caution">
    <text evidence="1">The sequence shown here is derived from an EMBL/GenBank/DDBJ whole genome shotgun (WGS) entry which is preliminary data.</text>
</comment>
<evidence type="ECO:0000313" key="2">
    <source>
        <dbReference type="Proteomes" id="UP000028487"/>
    </source>
</evidence>
<proteinExistence type="predicted"/>
<reference evidence="1" key="1">
    <citation type="submission" date="2013-07" db="EMBL/GenBank/DDBJ databases">
        <title>Sub-species coevolution in mutualistic symbiosis.</title>
        <authorList>
            <person name="Murfin K."/>
            <person name="Klassen J."/>
            <person name="Lee M."/>
            <person name="Forst S."/>
            <person name="Stock P."/>
            <person name="Goodrich-Blair H."/>
        </authorList>
    </citation>
    <scope>NUCLEOTIDE SEQUENCE [LARGE SCALE GENOMIC DNA]</scope>
    <source>
        <strain evidence="1">Feltiae Moldova</strain>
    </source>
</reference>
<dbReference type="EMBL" id="CBSV010000150">
    <property type="protein sequence ID" value="CDH01814.1"/>
    <property type="molecule type" value="Genomic_DNA"/>
</dbReference>
<dbReference type="Proteomes" id="UP000028487">
    <property type="component" value="Unassembled WGS sequence"/>
</dbReference>
<gene>
    <name evidence="1" type="ORF">XBFM1_2330032</name>
</gene>
<organism evidence="1 2">
    <name type="scientific">Xenorhabdus bovienii str. feltiae Moldova</name>
    <dbReference type="NCBI Taxonomy" id="1398200"/>
    <lineage>
        <taxon>Bacteria</taxon>
        <taxon>Pseudomonadati</taxon>
        <taxon>Pseudomonadota</taxon>
        <taxon>Gammaproteobacteria</taxon>
        <taxon>Enterobacterales</taxon>
        <taxon>Morganellaceae</taxon>
        <taxon>Xenorhabdus</taxon>
    </lineage>
</organism>
<dbReference type="HOGENOM" id="CLU_2959856_0_0_6"/>
<evidence type="ECO:0000313" key="1">
    <source>
        <dbReference type="EMBL" id="CDH01814.1"/>
    </source>
</evidence>
<name>A0A077NTG2_XENBV</name>
<accession>A0A077NTG2</accession>